<keyword evidence="2 3" id="KW-0119">Carbohydrate metabolism</keyword>
<dbReference type="AlphaFoldDB" id="A0A9D2GU13"/>
<sequence length="695" mass="80986">MKKLYLSFLWHQHQPYYKNDSDGRYYMPWVYLHALKDYYEMAAHIEKSNVKAVFNYVPSLLIQLKEYTDFNVADNFLILMRKQVSTLTPEERQLILNQCCMANLNTMIKPIKRFYELHQKVVAVNGNAADFSDTEILDIEVLYILSWCGEYIRQEDQHVQYLFSKGSSFTEEDKIELLKHAANWVSKIVEIHKRLHDNNKAEISCTPFYHPILPLLIDINSAKEACPDMNMPVFEGNLADDAAWHVREGLNEFERNFGFRPKGMWPAEGSVSQKAAEMFADNGISWIATDEEVLGNSLQVDMKDSANRYRLYQKHFQVHNGQKINIFFRDKMLSDLIGFTYSSWNEDDAVNDFMHHLRNIYDSVDFSPHVSVILDGENAWEYYSQNAYKFFTKLYDRFANTDWLQTQTYSEVINNYDVPEEMLYNIKAGSWIMGNFRIWIGHPEKNKAWELLSKTKRSIEKHISNADEEAVKQVHKEYHAAEGSDWFWWYGDDHFSIQADMFDKLFRTHLVNIYRLLKLNVPSELFTPIKAVKNSGVITKPSSFICPKIEGKITTFFEWLGAGEFDLKSDAGSMHAGGDILQNMLYGFDSNNLYLALKSDFSSLEDTICQIDISFEEDRKTFEIDLGYKKNTMNDVTYAVDHILEASIPLKLFKGAEKIYIELRLLKDGLVIEKAPLYNAVEVNIADDFKEEWIV</sequence>
<reference evidence="5" key="1">
    <citation type="journal article" date="2021" name="PeerJ">
        <title>Extensive microbial diversity within the chicken gut microbiome revealed by metagenomics and culture.</title>
        <authorList>
            <person name="Gilroy R."/>
            <person name="Ravi A."/>
            <person name="Getino M."/>
            <person name="Pursley I."/>
            <person name="Horton D.L."/>
            <person name="Alikhan N.F."/>
            <person name="Baker D."/>
            <person name="Gharbi K."/>
            <person name="Hall N."/>
            <person name="Watson M."/>
            <person name="Adriaenssens E.M."/>
            <person name="Foster-Nyarko E."/>
            <person name="Jarju S."/>
            <person name="Secka A."/>
            <person name="Antonio M."/>
            <person name="Oren A."/>
            <person name="Chaudhuri R.R."/>
            <person name="La Ragione R."/>
            <person name="Hildebrand F."/>
            <person name="Pallen M.J."/>
        </authorList>
    </citation>
    <scope>NUCLEOTIDE SEQUENCE</scope>
    <source>
        <strain evidence="5">ChiW4-1371</strain>
    </source>
</reference>
<dbReference type="EMBL" id="DXAQ01000128">
    <property type="protein sequence ID" value="HIZ89998.1"/>
    <property type="molecule type" value="Genomic_DNA"/>
</dbReference>
<feature type="domain" description="Glycoside hydrolase family 57 N-terminal" evidence="4">
    <location>
        <begin position="7"/>
        <end position="425"/>
    </location>
</feature>
<evidence type="ECO:0000256" key="3">
    <source>
        <dbReference type="RuleBase" id="RU361196"/>
    </source>
</evidence>
<dbReference type="InterPro" id="IPR004300">
    <property type="entry name" value="Glyco_hydro_57_N"/>
</dbReference>
<organism evidence="5 6">
    <name type="scientific">Candidatus Mucispirillum faecigallinarum</name>
    <dbReference type="NCBI Taxonomy" id="2838699"/>
    <lineage>
        <taxon>Bacteria</taxon>
        <taxon>Pseudomonadati</taxon>
        <taxon>Deferribacterota</taxon>
        <taxon>Deferribacteres</taxon>
        <taxon>Deferribacterales</taxon>
        <taxon>Mucispirillaceae</taxon>
        <taxon>Mucispirillum</taxon>
    </lineage>
</organism>
<dbReference type="GO" id="GO:0005975">
    <property type="term" value="P:carbohydrate metabolic process"/>
    <property type="evidence" value="ECO:0007669"/>
    <property type="project" value="InterPro"/>
</dbReference>
<dbReference type="CDD" id="cd10796">
    <property type="entry name" value="GH57N_APU"/>
    <property type="match status" value="1"/>
</dbReference>
<dbReference type="InterPro" id="IPR011330">
    <property type="entry name" value="Glyco_hydro/deAcase_b/a-brl"/>
</dbReference>
<dbReference type="PANTHER" id="PTHR36306:SF1">
    <property type="entry name" value="ALPHA-AMYLASE-RELATED"/>
    <property type="match status" value="1"/>
</dbReference>
<evidence type="ECO:0000256" key="1">
    <source>
        <dbReference type="ARBA" id="ARBA00006821"/>
    </source>
</evidence>
<comment type="similarity">
    <text evidence="1 3">Belongs to the glycosyl hydrolase 57 family.</text>
</comment>
<evidence type="ECO:0000313" key="6">
    <source>
        <dbReference type="Proteomes" id="UP000824176"/>
    </source>
</evidence>
<dbReference type="InterPro" id="IPR052046">
    <property type="entry name" value="GH57_Enzymes"/>
</dbReference>
<dbReference type="Pfam" id="PF03065">
    <property type="entry name" value="Glyco_hydro_57"/>
    <property type="match status" value="1"/>
</dbReference>
<dbReference type="InterPro" id="IPR027291">
    <property type="entry name" value="Glyco_hydro_38_N_sf"/>
</dbReference>
<protein>
    <recommendedName>
        <fullName evidence="4">Glycoside hydrolase family 57 N-terminal domain-containing protein</fullName>
    </recommendedName>
</protein>
<evidence type="ECO:0000259" key="4">
    <source>
        <dbReference type="Pfam" id="PF03065"/>
    </source>
</evidence>
<evidence type="ECO:0000256" key="2">
    <source>
        <dbReference type="ARBA" id="ARBA00023277"/>
    </source>
</evidence>
<dbReference type="Gene3D" id="3.20.110.10">
    <property type="entry name" value="Glycoside hydrolase 38, N terminal domain"/>
    <property type="match status" value="1"/>
</dbReference>
<comment type="caution">
    <text evidence="5">The sequence shown here is derived from an EMBL/GenBank/DDBJ whole genome shotgun (WGS) entry which is preliminary data.</text>
</comment>
<dbReference type="Proteomes" id="UP000824176">
    <property type="component" value="Unassembled WGS sequence"/>
</dbReference>
<reference evidence="5" key="2">
    <citation type="submission" date="2021-04" db="EMBL/GenBank/DDBJ databases">
        <authorList>
            <person name="Gilroy R."/>
        </authorList>
    </citation>
    <scope>NUCLEOTIDE SEQUENCE</scope>
    <source>
        <strain evidence="5">ChiW4-1371</strain>
    </source>
</reference>
<evidence type="ECO:0000313" key="5">
    <source>
        <dbReference type="EMBL" id="HIZ89998.1"/>
    </source>
</evidence>
<dbReference type="SUPFAM" id="SSF88713">
    <property type="entry name" value="Glycoside hydrolase/deacetylase"/>
    <property type="match status" value="1"/>
</dbReference>
<gene>
    <name evidence="5" type="ORF">H9804_08625</name>
</gene>
<dbReference type="GO" id="GO:0003824">
    <property type="term" value="F:catalytic activity"/>
    <property type="evidence" value="ECO:0007669"/>
    <property type="project" value="InterPro"/>
</dbReference>
<dbReference type="PANTHER" id="PTHR36306">
    <property type="entry name" value="ALPHA-AMYLASE-RELATED-RELATED"/>
    <property type="match status" value="1"/>
</dbReference>
<accession>A0A9D2GU13</accession>
<name>A0A9D2GU13_9BACT</name>
<proteinExistence type="inferred from homology"/>